<dbReference type="AlphaFoldDB" id="A0A8J3Y317"/>
<comment type="caution">
    <text evidence="2">The sequence shown here is derived from an EMBL/GenBank/DDBJ whole genome shotgun (WGS) entry which is preliminary data.</text>
</comment>
<dbReference type="Proteomes" id="UP000605992">
    <property type="component" value="Unassembled WGS sequence"/>
</dbReference>
<accession>A0A8J3Y317</accession>
<proteinExistence type="predicted"/>
<evidence type="ECO:0000256" key="1">
    <source>
        <dbReference type="SAM" id="MobiDB-lite"/>
    </source>
</evidence>
<reference evidence="2" key="1">
    <citation type="submission" date="2021-01" db="EMBL/GenBank/DDBJ databases">
        <title>Whole genome shotgun sequence of Planotetraspora thailandica NBRC 104271.</title>
        <authorList>
            <person name="Komaki H."/>
            <person name="Tamura T."/>
        </authorList>
    </citation>
    <scope>NUCLEOTIDE SEQUENCE</scope>
    <source>
        <strain evidence="2">NBRC 104271</strain>
    </source>
</reference>
<evidence type="ECO:0008006" key="4">
    <source>
        <dbReference type="Google" id="ProtNLM"/>
    </source>
</evidence>
<keyword evidence="3" id="KW-1185">Reference proteome</keyword>
<protein>
    <recommendedName>
        <fullName evidence="4">HEAT repeat domain-containing protein</fullName>
    </recommendedName>
</protein>
<evidence type="ECO:0000313" key="2">
    <source>
        <dbReference type="EMBL" id="GII59826.1"/>
    </source>
</evidence>
<feature type="region of interest" description="Disordered" evidence="1">
    <location>
        <begin position="1"/>
        <end position="20"/>
    </location>
</feature>
<evidence type="ECO:0000313" key="3">
    <source>
        <dbReference type="Proteomes" id="UP000605992"/>
    </source>
</evidence>
<sequence>MQLMRRSDPQKQEDGFHSLRPHAAEHVEELIAEFRAEDRDHGLRCWLLELIAEALAQYADEPLRERAARGLTLLGTREARRLLWRDQANQAR</sequence>
<gene>
    <name evidence="2" type="ORF">Pth03_82150</name>
</gene>
<organism evidence="2 3">
    <name type="scientific">Planotetraspora thailandica</name>
    <dbReference type="NCBI Taxonomy" id="487172"/>
    <lineage>
        <taxon>Bacteria</taxon>
        <taxon>Bacillati</taxon>
        <taxon>Actinomycetota</taxon>
        <taxon>Actinomycetes</taxon>
        <taxon>Streptosporangiales</taxon>
        <taxon>Streptosporangiaceae</taxon>
        <taxon>Planotetraspora</taxon>
    </lineage>
</organism>
<dbReference type="EMBL" id="BOOR01000101">
    <property type="protein sequence ID" value="GII59826.1"/>
    <property type="molecule type" value="Genomic_DNA"/>
</dbReference>
<name>A0A8J3Y317_9ACTN</name>